<gene>
    <name evidence="1" type="ORF">GCM10010191_27940</name>
</gene>
<name>A0ABN3IY90_9ACTN</name>
<dbReference type="EMBL" id="BAAARW010000011">
    <property type="protein sequence ID" value="GAA2415979.1"/>
    <property type="molecule type" value="Genomic_DNA"/>
</dbReference>
<dbReference type="InterPro" id="IPR016024">
    <property type="entry name" value="ARM-type_fold"/>
</dbReference>
<evidence type="ECO:0008006" key="3">
    <source>
        <dbReference type="Google" id="ProtNLM"/>
    </source>
</evidence>
<dbReference type="SUPFAM" id="SSF48371">
    <property type="entry name" value="ARM repeat"/>
    <property type="match status" value="1"/>
</dbReference>
<dbReference type="Proteomes" id="UP001501231">
    <property type="component" value="Unassembled WGS sequence"/>
</dbReference>
<accession>A0ABN3IY90</accession>
<organism evidence="1 2">
    <name type="scientific">Actinomadura vinacea</name>
    <dbReference type="NCBI Taxonomy" id="115336"/>
    <lineage>
        <taxon>Bacteria</taxon>
        <taxon>Bacillati</taxon>
        <taxon>Actinomycetota</taxon>
        <taxon>Actinomycetes</taxon>
        <taxon>Streptosporangiales</taxon>
        <taxon>Thermomonosporaceae</taxon>
        <taxon>Actinomadura</taxon>
    </lineage>
</organism>
<reference evidence="1 2" key="1">
    <citation type="journal article" date="2019" name="Int. J. Syst. Evol. Microbiol.">
        <title>The Global Catalogue of Microorganisms (GCM) 10K type strain sequencing project: providing services to taxonomists for standard genome sequencing and annotation.</title>
        <authorList>
            <consortium name="The Broad Institute Genomics Platform"/>
            <consortium name="The Broad Institute Genome Sequencing Center for Infectious Disease"/>
            <person name="Wu L."/>
            <person name="Ma J."/>
        </authorList>
    </citation>
    <scope>NUCLEOTIDE SEQUENCE [LARGE SCALE GENOMIC DNA]</scope>
    <source>
        <strain evidence="1 2">JCM 3325</strain>
    </source>
</reference>
<keyword evidence="2" id="KW-1185">Reference proteome</keyword>
<evidence type="ECO:0000313" key="1">
    <source>
        <dbReference type="EMBL" id="GAA2415979.1"/>
    </source>
</evidence>
<evidence type="ECO:0000313" key="2">
    <source>
        <dbReference type="Proteomes" id="UP001501231"/>
    </source>
</evidence>
<proteinExistence type="predicted"/>
<comment type="caution">
    <text evidence="1">The sequence shown here is derived from an EMBL/GenBank/DDBJ whole genome shotgun (WGS) entry which is preliminary data.</text>
</comment>
<protein>
    <recommendedName>
        <fullName evidence="3">HEAT repeat domain-containing protein</fullName>
    </recommendedName>
</protein>
<sequence>MPDGLILAMFMITFLREFQSWYWDCDFDEAELQAAFEATNVATTHDEFQRAFLVLLRSDDIAARGTALDFFDRAVATSRFGEANPFEPFLEEVLATAREMLRRPPRPGDDIAFEGADHASALLALKNDAGPEDAEAVLAVLRRRPDGDLLFNALGTAGTVLWNSDTPEARLVALIGEMAFDRSLDIDDRREALGALRNAPGDEVTELLVRATGEDDSLFQQEAAWALSIGRRFYAHRDLLERLNASWTEEERRGPGTEVRWAFEPGPHSTYWAGAELDSPRLRRAHGEMRAPTSERAHRAAFRTMLHSGRVVAVGIAFDHFCDTDGLIRFGMDTEVFHADLRAVARHVLTQPPSSEQTAPESGAGADHASALDVLAQLAEPADAELLATVLRRRDAPPLVRERALRAAQDFLDRWDMPDDRVVAALEEIIFDPSADMDDRELAVIALFDVPGPGVTAVLVRAARSSVLPIQVEGALGLAKDHLIDAHRDLISDLVASWPSGDDEPDRAWLVHHRLERS</sequence>